<feature type="compositionally biased region" description="Basic and acidic residues" evidence="1">
    <location>
        <begin position="79"/>
        <end position="91"/>
    </location>
</feature>
<feature type="non-terminal residue" evidence="2">
    <location>
        <position position="113"/>
    </location>
</feature>
<protein>
    <submittedName>
        <fullName evidence="2">Uncharacterized protein</fullName>
    </submittedName>
</protein>
<feature type="compositionally biased region" description="Low complexity" evidence="1">
    <location>
        <begin position="17"/>
        <end position="26"/>
    </location>
</feature>
<proteinExistence type="predicted"/>
<comment type="caution">
    <text evidence="2">The sequence shown here is derived from an EMBL/GenBank/DDBJ whole genome shotgun (WGS) entry which is preliminary data.</text>
</comment>
<feature type="region of interest" description="Disordered" evidence="1">
    <location>
        <begin position="1"/>
        <end position="48"/>
    </location>
</feature>
<evidence type="ECO:0000256" key="1">
    <source>
        <dbReference type="SAM" id="MobiDB-lite"/>
    </source>
</evidence>
<dbReference type="RefSeq" id="WP_207621267.1">
    <property type="nucleotide sequence ID" value="NZ_NGFP01000434.1"/>
</dbReference>
<dbReference type="AlphaFoldDB" id="A0A243QAX6"/>
<name>A0A243QAX6_9ACTN</name>
<dbReference type="EMBL" id="NGFP01000434">
    <property type="protein sequence ID" value="OUC78458.1"/>
    <property type="molecule type" value="Genomic_DNA"/>
</dbReference>
<reference evidence="2 3" key="1">
    <citation type="submission" date="2017-05" db="EMBL/GenBank/DDBJ databases">
        <title>Biotechnological potential of actinobacteria isolated from South African environments.</title>
        <authorList>
            <person name="Le Roes-Hill M."/>
            <person name="Prins A."/>
            <person name="Durrell K.A."/>
        </authorList>
    </citation>
    <scope>NUCLEOTIDE SEQUENCE [LARGE SCALE GENOMIC DNA]</scope>
    <source>
        <strain evidence="2">M26</strain>
    </source>
</reference>
<organism evidence="2 3">
    <name type="scientific">Streptosporangium minutum</name>
    <dbReference type="NCBI Taxonomy" id="569862"/>
    <lineage>
        <taxon>Bacteria</taxon>
        <taxon>Bacillati</taxon>
        <taxon>Actinomycetota</taxon>
        <taxon>Actinomycetes</taxon>
        <taxon>Streptosporangiales</taxon>
        <taxon>Streptosporangiaceae</taxon>
        <taxon>Streptosporangium</taxon>
    </lineage>
</organism>
<gene>
    <name evidence="2" type="ORF">CA984_43135</name>
</gene>
<feature type="region of interest" description="Disordered" evidence="1">
    <location>
        <begin position="60"/>
        <end position="113"/>
    </location>
</feature>
<evidence type="ECO:0000313" key="3">
    <source>
        <dbReference type="Proteomes" id="UP000194761"/>
    </source>
</evidence>
<dbReference type="Proteomes" id="UP000194761">
    <property type="component" value="Unassembled WGS sequence"/>
</dbReference>
<accession>A0A243QAX6</accession>
<keyword evidence="3" id="KW-1185">Reference proteome</keyword>
<evidence type="ECO:0000313" key="2">
    <source>
        <dbReference type="EMBL" id="OUC78458.1"/>
    </source>
</evidence>
<sequence>MEDVGASVGRGGGSLGGSETSGSGLSHEIAQLEPPPAEVNATRPVPLSPGSAAVTQIMAPAPALSRPRRGWTFRPPEVVADHESAASRAESRICPAPSPMSVGHETASRPALG</sequence>